<dbReference type="AlphaFoldDB" id="A0A941D3I4"/>
<evidence type="ECO:0000313" key="1">
    <source>
        <dbReference type="EMBL" id="MBR7621635.1"/>
    </source>
</evidence>
<name>A0A941D3I4_9CAUL</name>
<protein>
    <submittedName>
        <fullName evidence="1">Uncharacterized protein</fullName>
    </submittedName>
</protein>
<proteinExistence type="predicted"/>
<dbReference type="Proteomes" id="UP000622580">
    <property type="component" value="Unassembled WGS sequence"/>
</dbReference>
<reference evidence="1" key="1">
    <citation type="submission" date="2021-04" db="EMBL/GenBank/DDBJ databases">
        <title>Draft genome assembly of strain Phenylobacterium sp. 20VBR1 using MiniION and Illumina platforms.</title>
        <authorList>
            <person name="Thomas F.A."/>
            <person name="Krishnan K.P."/>
            <person name="Sinha R.K."/>
        </authorList>
    </citation>
    <scope>NUCLEOTIDE SEQUENCE</scope>
    <source>
        <strain evidence="1">20VBR1</strain>
    </source>
</reference>
<dbReference type="RefSeq" id="WP_215343147.1">
    <property type="nucleotide sequence ID" value="NZ_JAGSGD010000002.1"/>
</dbReference>
<dbReference type="EMBL" id="JAGSGD010000002">
    <property type="protein sequence ID" value="MBR7621635.1"/>
    <property type="molecule type" value="Genomic_DNA"/>
</dbReference>
<gene>
    <name evidence="1" type="ORF">JKL49_19745</name>
</gene>
<evidence type="ECO:0000313" key="2">
    <source>
        <dbReference type="Proteomes" id="UP000622580"/>
    </source>
</evidence>
<keyword evidence="2" id="KW-1185">Reference proteome</keyword>
<sequence length="225" mass="23966">MIRTPGRDALVKKVAALSGRPVLDGYRPGGEVTSRGVRFANGPFLDVFGEDAGAPALILQGPIAAMEALAAARDWAYRSHRREAISNPDDDQPWSMLMFRRGQGLLTQISLIEYAKDPGPWALPAFAGPLYPPNTPPDQGVRLRRVWLGALDTGRAAADLMALGFTAAGPVQSDFAPHAGTLFRGPRADLVLFTGRDGVARLDVDGSAPQRVELTPDLALVCGEA</sequence>
<organism evidence="1 2">
    <name type="scientific">Phenylobacterium glaciei</name>
    <dbReference type="NCBI Taxonomy" id="2803784"/>
    <lineage>
        <taxon>Bacteria</taxon>
        <taxon>Pseudomonadati</taxon>
        <taxon>Pseudomonadota</taxon>
        <taxon>Alphaproteobacteria</taxon>
        <taxon>Caulobacterales</taxon>
        <taxon>Caulobacteraceae</taxon>
        <taxon>Phenylobacterium</taxon>
    </lineage>
</organism>
<accession>A0A941D3I4</accession>
<comment type="caution">
    <text evidence="1">The sequence shown here is derived from an EMBL/GenBank/DDBJ whole genome shotgun (WGS) entry which is preliminary data.</text>
</comment>